<dbReference type="SUPFAM" id="SSF54909">
    <property type="entry name" value="Dimeric alpha+beta barrel"/>
    <property type="match status" value="1"/>
</dbReference>
<dbReference type="Pfam" id="PF03992">
    <property type="entry name" value="ABM"/>
    <property type="match status" value="1"/>
</dbReference>
<dbReference type="RefSeq" id="WP_406787500.1">
    <property type="nucleotide sequence ID" value="NZ_JBJIAA010000008.1"/>
</dbReference>
<dbReference type="PROSITE" id="PS51725">
    <property type="entry name" value="ABM"/>
    <property type="match status" value="1"/>
</dbReference>
<evidence type="ECO:0000313" key="2">
    <source>
        <dbReference type="EMBL" id="MFL0250835.1"/>
    </source>
</evidence>
<dbReference type="PANTHER" id="PTHR33336:SF15">
    <property type="entry name" value="ABM DOMAIN-CONTAINING PROTEIN"/>
    <property type="match status" value="1"/>
</dbReference>
<feature type="domain" description="ABM" evidence="1">
    <location>
        <begin position="2"/>
        <end position="91"/>
    </location>
</feature>
<evidence type="ECO:0000259" key="1">
    <source>
        <dbReference type="PROSITE" id="PS51725"/>
    </source>
</evidence>
<dbReference type="Gene3D" id="3.30.70.100">
    <property type="match status" value="1"/>
</dbReference>
<keyword evidence="2" id="KW-0503">Monooxygenase</keyword>
<dbReference type="GO" id="GO:0004497">
    <property type="term" value="F:monooxygenase activity"/>
    <property type="evidence" value="ECO:0007669"/>
    <property type="project" value="UniProtKB-KW"/>
</dbReference>
<evidence type="ECO:0000313" key="3">
    <source>
        <dbReference type="Proteomes" id="UP001623592"/>
    </source>
</evidence>
<comment type="caution">
    <text evidence="2">The sequence shown here is derived from an EMBL/GenBank/DDBJ whole genome shotgun (WGS) entry which is preliminary data.</text>
</comment>
<gene>
    <name evidence="2" type="ORF">ACJDT4_10420</name>
</gene>
<dbReference type="EMBL" id="JBJIAA010000008">
    <property type="protein sequence ID" value="MFL0250835.1"/>
    <property type="molecule type" value="Genomic_DNA"/>
</dbReference>
<organism evidence="2 3">
    <name type="scientific">Clostridium neuense</name>
    <dbReference type="NCBI Taxonomy" id="1728934"/>
    <lineage>
        <taxon>Bacteria</taxon>
        <taxon>Bacillati</taxon>
        <taxon>Bacillota</taxon>
        <taxon>Clostridia</taxon>
        <taxon>Eubacteriales</taxon>
        <taxon>Clostridiaceae</taxon>
        <taxon>Clostridium</taxon>
    </lineage>
</organism>
<protein>
    <submittedName>
        <fullName evidence="2">Quinol monooxygenase</fullName>
        <ecNumber evidence="2">1.-.-.-</ecNumber>
    </submittedName>
</protein>
<sequence>MVKVVAKHFVKKDKIQEMLSVVKELVAITIKQQGCINYEMYQDEKDKSILTMIEEWNTREDLTNHLNSNEFKSLAPQLEKFMDKPVEINIYKKVI</sequence>
<keyword evidence="2" id="KW-0560">Oxidoreductase</keyword>
<dbReference type="InterPro" id="IPR011008">
    <property type="entry name" value="Dimeric_a/b-barrel"/>
</dbReference>
<dbReference type="PANTHER" id="PTHR33336">
    <property type="entry name" value="QUINOL MONOOXYGENASE YGIN-RELATED"/>
    <property type="match status" value="1"/>
</dbReference>
<dbReference type="EC" id="1.-.-.-" evidence="2"/>
<dbReference type="InterPro" id="IPR050744">
    <property type="entry name" value="AI-2_Isomerase_LsrG"/>
</dbReference>
<dbReference type="InterPro" id="IPR007138">
    <property type="entry name" value="ABM_dom"/>
</dbReference>
<name>A0ABW8THA9_9CLOT</name>
<reference evidence="2 3" key="1">
    <citation type="submission" date="2024-11" db="EMBL/GenBank/DDBJ databases">
        <authorList>
            <person name="Heng Y.C."/>
            <person name="Lim A.C.H."/>
            <person name="Lee J.K.Y."/>
            <person name="Kittelmann S."/>
        </authorList>
    </citation>
    <scope>NUCLEOTIDE SEQUENCE [LARGE SCALE GENOMIC DNA]</scope>
    <source>
        <strain evidence="2 3">WILCCON 0114</strain>
    </source>
</reference>
<keyword evidence="3" id="KW-1185">Reference proteome</keyword>
<dbReference type="Proteomes" id="UP001623592">
    <property type="component" value="Unassembled WGS sequence"/>
</dbReference>
<proteinExistence type="predicted"/>
<accession>A0ABW8THA9</accession>